<dbReference type="Gene3D" id="3.40.50.720">
    <property type="entry name" value="NAD(P)-binding Rossmann-like Domain"/>
    <property type="match status" value="1"/>
</dbReference>
<dbReference type="SMART" id="SM00829">
    <property type="entry name" value="PKS_ER"/>
    <property type="match status" value="1"/>
</dbReference>
<dbReference type="InterPro" id="IPR011032">
    <property type="entry name" value="GroES-like_sf"/>
</dbReference>
<dbReference type="GO" id="GO:0051903">
    <property type="term" value="F:S-(hydroxymethyl)glutathione dehydrogenase [NAD(P)+] activity"/>
    <property type="evidence" value="ECO:0007669"/>
    <property type="project" value="TreeGrafter"/>
</dbReference>
<evidence type="ECO:0000313" key="8">
    <source>
        <dbReference type="EMBL" id="RYM01520.1"/>
    </source>
</evidence>
<keyword evidence="3 6" id="KW-0862">Zinc</keyword>
<dbReference type="Proteomes" id="UP000292734">
    <property type="component" value="Unassembled WGS sequence"/>
</dbReference>
<dbReference type="InterPro" id="IPR036291">
    <property type="entry name" value="NAD(P)-bd_dom_sf"/>
</dbReference>
<organism evidence="8 9">
    <name type="scientific">Sphingobium indicum</name>
    <dbReference type="NCBI Taxonomy" id="332055"/>
    <lineage>
        <taxon>Bacteria</taxon>
        <taxon>Pseudomonadati</taxon>
        <taxon>Pseudomonadota</taxon>
        <taxon>Alphaproteobacteria</taxon>
        <taxon>Sphingomonadales</taxon>
        <taxon>Sphingomonadaceae</taxon>
        <taxon>Sphingobium</taxon>
    </lineage>
</organism>
<dbReference type="InterPro" id="IPR020843">
    <property type="entry name" value="ER"/>
</dbReference>
<dbReference type="SUPFAM" id="SSF50129">
    <property type="entry name" value="GroES-like"/>
    <property type="match status" value="2"/>
</dbReference>
<dbReference type="GO" id="GO:0008270">
    <property type="term" value="F:zinc ion binding"/>
    <property type="evidence" value="ECO:0007669"/>
    <property type="project" value="InterPro"/>
</dbReference>
<evidence type="ECO:0000256" key="5">
    <source>
        <dbReference type="ARBA" id="ARBA00023027"/>
    </source>
</evidence>
<reference evidence="8 9" key="1">
    <citation type="submission" date="2019-02" db="EMBL/GenBank/DDBJ databases">
        <authorList>
            <person name="Feng G."/>
        </authorList>
    </citation>
    <scope>NUCLEOTIDE SEQUENCE [LARGE SCALE GENOMIC DNA]</scope>
    <source>
        <strain evidence="8 9">DSM 26779</strain>
    </source>
</reference>
<gene>
    <name evidence="8" type="ORF">EWH08_12630</name>
</gene>
<evidence type="ECO:0000256" key="4">
    <source>
        <dbReference type="ARBA" id="ARBA00023002"/>
    </source>
</evidence>
<dbReference type="Pfam" id="PF08240">
    <property type="entry name" value="ADH_N"/>
    <property type="match status" value="1"/>
</dbReference>
<evidence type="ECO:0000259" key="7">
    <source>
        <dbReference type="SMART" id="SM00829"/>
    </source>
</evidence>
<accession>A0A4Q4J7C2</accession>
<dbReference type="GO" id="GO:0005829">
    <property type="term" value="C:cytosol"/>
    <property type="evidence" value="ECO:0007669"/>
    <property type="project" value="TreeGrafter"/>
</dbReference>
<sequence>MAYQARAAVLREYGGEVSIETIEVDEPADNEVLVRTAACGVCHSDLHFQRGVMRHFPVPTVMGHEAAGVVEKVGKAVRGLQPGDHVVACNTIYCGTCDQCLNGRPHLCLDRMGPAARRPRGAPPRLQAKGEKLIPFTDLGGFSELMLLPERAVVKIDKDIPLDRAALIGCAVLTGVGAALNTAQIRPGQRVAVFGCGGIGASIIQGARIAGAREIFAVDIMDSKLEQARSFGATDVIDSSKTDPVAAIREKCGGVDYAFDAVGNTHLLCQCFSSLGPRGTAVLVGAIPAGEKVEIEARGFLGGEKSITGSLMGSNRFKLDVPYYLDLYRQGRLDLDSMISARRPLHELNEAFEDMEGGAALRTVITF</sequence>
<dbReference type="GO" id="GO:0046294">
    <property type="term" value="P:formaldehyde catabolic process"/>
    <property type="evidence" value="ECO:0007669"/>
    <property type="project" value="TreeGrafter"/>
</dbReference>
<dbReference type="SUPFAM" id="SSF51735">
    <property type="entry name" value="NAD(P)-binding Rossmann-fold domains"/>
    <property type="match status" value="1"/>
</dbReference>
<evidence type="ECO:0000256" key="6">
    <source>
        <dbReference type="RuleBase" id="RU361277"/>
    </source>
</evidence>
<comment type="cofactor">
    <cofactor evidence="1 6">
        <name>Zn(2+)</name>
        <dbReference type="ChEBI" id="CHEBI:29105"/>
    </cofactor>
</comment>
<dbReference type="EMBL" id="SEOM01000004">
    <property type="protein sequence ID" value="RYM01520.1"/>
    <property type="molecule type" value="Genomic_DNA"/>
</dbReference>
<evidence type="ECO:0000256" key="2">
    <source>
        <dbReference type="ARBA" id="ARBA00022723"/>
    </source>
</evidence>
<dbReference type="PANTHER" id="PTHR43880:SF12">
    <property type="entry name" value="ALCOHOL DEHYDROGENASE CLASS-3"/>
    <property type="match status" value="1"/>
</dbReference>
<comment type="similarity">
    <text evidence="6">Belongs to the zinc-containing alcohol dehydrogenase family.</text>
</comment>
<dbReference type="InterPro" id="IPR013154">
    <property type="entry name" value="ADH-like_N"/>
</dbReference>
<evidence type="ECO:0000256" key="1">
    <source>
        <dbReference type="ARBA" id="ARBA00001947"/>
    </source>
</evidence>
<dbReference type="CDD" id="cd08279">
    <property type="entry name" value="Zn_ADH_class_III"/>
    <property type="match status" value="1"/>
</dbReference>
<keyword evidence="5" id="KW-0520">NAD</keyword>
<dbReference type="PROSITE" id="PS00059">
    <property type="entry name" value="ADH_ZINC"/>
    <property type="match status" value="1"/>
</dbReference>
<name>A0A4Q4J7C2_9SPHN</name>
<dbReference type="InterPro" id="IPR002328">
    <property type="entry name" value="ADH_Zn_CS"/>
</dbReference>
<dbReference type="PANTHER" id="PTHR43880">
    <property type="entry name" value="ALCOHOL DEHYDROGENASE"/>
    <property type="match status" value="1"/>
</dbReference>
<comment type="caution">
    <text evidence="8">The sequence shown here is derived from an EMBL/GenBank/DDBJ whole genome shotgun (WGS) entry which is preliminary data.</text>
</comment>
<protein>
    <submittedName>
        <fullName evidence="8">Zn-dependent alcohol dehydrogenase</fullName>
    </submittedName>
</protein>
<dbReference type="Pfam" id="PF00107">
    <property type="entry name" value="ADH_zinc_N"/>
    <property type="match status" value="1"/>
</dbReference>
<evidence type="ECO:0000256" key="3">
    <source>
        <dbReference type="ARBA" id="ARBA00022833"/>
    </source>
</evidence>
<keyword evidence="2 6" id="KW-0479">Metal-binding</keyword>
<dbReference type="AlphaFoldDB" id="A0A4Q4J7C2"/>
<dbReference type="RefSeq" id="WP_129965480.1">
    <property type="nucleotide sequence ID" value="NZ_JACBZE010000005.1"/>
</dbReference>
<keyword evidence="4" id="KW-0560">Oxidoreductase</keyword>
<proteinExistence type="inferred from homology"/>
<evidence type="ECO:0000313" key="9">
    <source>
        <dbReference type="Proteomes" id="UP000292734"/>
    </source>
</evidence>
<dbReference type="InterPro" id="IPR013149">
    <property type="entry name" value="ADH-like_C"/>
</dbReference>
<dbReference type="FunFam" id="3.40.50.720:FF:000003">
    <property type="entry name" value="S-(hydroxymethyl)glutathione dehydrogenase"/>
    <property type="match status" value="1"/>
</dbReference>
<dbReference type="Gene3D" id="3.90.180.10">
    <property type="entry name" value="Medium-chain alcohol dehydrogenases, catalytic domain"/>
    <property type="match status" value="1"/>
</dbReference>
<feature type="domain" description="Enoyl reductase (ER)" evidence="7">
    <location>
        <begin position="14"/>
        <end position="365"/>
    </location>
</feature>